<keyword evidence="2" id="KW-1185">Reference proteome</keyword>
<comment type="caution">
    <text evidence="1">The sequence shown here is derived from an EMBL/GenBank/DDBJ whole genome shotgun (WGS) entry which is preliminary data.</text>
</comment>
<dbReference type="AlphaFoldDB" id="A0ABD1SDK3"/>
<proteinExistence type="predicted"/>
<protein>
    <submittedName>
        <fullName evidence="1">Uncharacterized protein</fullName>
    </submittedName>
</protein>
<gene>
    <name evidence="1" type="ORF">Adt_24372</name>
</gene>
<sequence length="127" mass="14886">MSVSLEALAMSGANYLDYGLDGEELEQMESEFPLHLLADNEDCDDENEDEDKWNQIDFEYIIPYLLWEFENQSRSISKWHLNDDDDVIGDGYGSECDSKCRNDYCHSVTFLKQKYISRLEVRGRDNH</sequence>
<evidence type="ECO:0000313" key="1">
    <source>
        <dbReference type="EMBL" id="KAL2498822.1"/>
    </source>
</evidence>
<dbReference type="Proteomes" id="UP001604336">
    <property type="component" value="Unassembled WGS sequence"/>
</dbReference>
<reference evidence="2" key="1">
    <citation type="submission" date="2024-07" db="EMBL/GenBank/DDBJ databases">
        <title>Two chromosome-level genome assemblies of Korean endemic species Abeliophyllum distichum and Forsythia ovata (Oleaceae).</title>
        <authorList>
            <person name="Jang H."/>
        </authorList>
    </citation>
    <scope>NUCLEOTIDE SEQUENCE [LARGE SCALE GENOMIC DNA]</scope>
</reference>
<accession>A0ABD1SDK3</accession>
<organism evidence="1 2">
    <name type="scientific">Abeliophyllum distichum</name>
    <dbReference type="NCBI Taxonomy" id="126358"/>
    <lineage>
        <taxon>Eukaryota</taxon>
        <taxon>Viridiplantae</taxon>
        <taxon>Streptophyta</taxon>
        <taxon>Embryophyta</taxon>
        <taxon>Tracheophyta</taxon>
        <taxon>Spermatophyta</taxon>
        <taxon>Magnoliopsida</taxon>
        <taxon>eudicotyledons</taxon>
        <taxon>Gunneridae</taxon>
        <taxon>Pentapetalae</taxon>
        <taxon>asterids</taxon>
        <taxon>lamiids</taxon>
        <taxon>Lamiales</taxon>
        <taxon>Oleaceae</taxon>
        <taxon>Forsythieae</taxon>
        <taxon>Abeliophyllum</taxon>
    </lineage>
</organism>
<name>A0ABD1SDK3_9LAMI</name>
<dbReference type="EMBL" id="JBFOLK010000007">
    <property type="protein sequence ID" value="KAL2498822.1"/>
    <property type="molecule type" value="Genomic_DNA"/>
</dbReference>
<evidence type="ECO:0000313" key="2">
    <source>
        <dbReference type="Proteomes" id="UP001604336"/>
    </source>
</evidence>